<keyword evidence="2" id="KW-1185">Reference proteome</keyword>
<evidence type="ECO:0000313" key="1">
    <source>
        <dbReference type="EMBL" id="MBW7474658.1"/>
    </source>
</evidence>
<dbReference type="InterPro" id="IPR038765">
    <property type="entry name" value="Papain-like_cys_pep_sf"/>
</dbReference>
<organism evidence="1 2">
    <name type="scientific">Paenibacillus oenotherae</name>
    <dbReference type="NCBI Taxonomy" id="1435645"/>
    <lineage>
        <taxon>Bacteria</taxon>
        <taxon>Bacillati</taxon>
        <taxon>Bacillota</taxon>
        <taxon>Bacilli</taxon>
        <taxon>Bacillales</taxon>
        <taxon>Paenibacillaceae</taxon>
        <taxon>Paenibacillus</taxon>
    </lineage>
</organism>
<sequence>MNESQQHIYVLLTDTGTLFTKLIRMFTKAPMNHASIALDPELKEVYSFGRKNRRNPLIGGFVKEDMSSNLFDRATCALYHCTVSKGTYERIRQHMWEMERNEHRYKYNLLGLFGVLLNKRIQRKNAYFCTQFVAAVLEENGVPVSSKPSALVTPADIERAQALRQVYRGTLEEYMSEQWTGLAHSEPA</sequence>
<accession>A0ABS7D4D8</accession>
<name>A0ABS7D4D8_9BACL</name>
<gene>
    <name evidence="1" type="ORF">K0T92_07865</name>
</gene>
<evidence type="ECO:0000313" key="2">
    <source>
        <dbReference type="Proteomes" id="UP000812277"/>
    </source>
</evidence>
<comment type="caution">
    <text evidence="1">The sequence shown here is derived from an EMBL/GenBank/DDBJ whole genome shotgun (WGS) entry which is preliminary data.</text>
</comment>
<dbReference type="Gene3D" id="3.90.1720.10">
    <property type="entry name" value="endopeptidase domain like (from Nostoc punctiforme)"/>
    <property type="match status" value="1"/>
</dbReference>
<protein>
    <submittedName>
        <fullName evidence="1">Uncharacterized protein</fullName>
    </submittedName>
</protein>
<dbReference type="RefSeq" id="WP_219871878.1">
    <property type="nucleotide sequence ID" value="NZ_JAHZIJ010000003.1"/>
</dbReference>
<dbReference type="Proteomes" id="UP000812277">
    <property type="component" value="Unassembled WGS sequence"/>
</dbReference>
<proteinExistence type="predicted"/>
<dbReference type="EMBL" id="JAHZIJ010000003">
    <property type="protein sequence ID" value="MBW7474658.1"/>
    <property type="molecule type" value="Genomic_DNA"/>
</dbReference>
<reference evidence="1 2" key="1">
    <citation type="submission" date="2021-07" db="EMBL/GenBank/DDBJ databases">
        <title>Paenibacillus radiodurans sp. nov., isolated from the southeastern edge of Tengger Desert.</title>
        <authorList>
            <person name="Zhang G."/>
        </authorList>
    </citation>
    <scope>NUCLEOTIDE SEQUENCE [LARGE SCALE GENOMIC DNA]</scope>
    <source>
        <strain evidence="1 2">DT7-4</strain>
    </source>
</reference>
<dbReference type="SUPFAM" id="SSF54001">
    <property type="entry name" value="Cysteine proteinases"/>
    <property type="match status" value="1"/>
</dbReference>